<reference evidence="2 3" key="1">
    <citation type="submission" date="2016-07" db="EMBL/GenBank/DDBJ databases">
        <title>Multiple horizontal gene transfer events from other fungi enriched the ability of initially mycotrophic Trichoderma (Ascomycota) to feed on dead plant biomass.</title>
        <authorList>
            <consortium name="DOE Joint Genome Institute"/>
            <person name="Aerts A."/>
            <person name="Atanasova L."/>
            <person name="Chenthamara K."/>
            <person name="Zhang J."/>
            <person name="Grujic M."/>
            <person name="Henrissat B."/>
            <person name="Kuo A."/>
            <person name="Salamov A."/>
            <person name="Lipzen A."/>
            <person name="Labutti K."/>
            <person name="Barry K."/>
            <person name="Miao Y."/>
            <person name="Rahimi M.J."/>
            <person name="Shen Q."/>
            <person name="Grigoriev I.V."/>
            <person name="Kubicek C.P."/>
            <person name="Druzhinina I.S."/>
        </authorList>
    </citation>
    <scope>NUCLEOTIDE SEQUENCE [LARGE SCALE GENOMIC DNA]</scope>
    <source>
        <strain evidence="2 3">CBS 226.95</strain>
    </source>
</reference>
<feature type="non-terminal residue" evidence="2">
    <location>
        <position position="1"/>
    </location>
</feature>
<proteinExistence type="predicted"/>
<dbReference type="STRING" id="983964.A0A2T3ZRI0"/>
<keyword evidence="1" id="KW-0472">Membrane</keyword>
<dbReference type="RefSeq" id="XP_024767065.1">
    <property type="nucleotide sequence ID" value="XM_024911428.1"/>
</dbReference>
<dbReference type="GeneID" id="36619987"/>
<dbReference type="AlphaFoldDB" id="A0A2T3ZRI0"/>
<dbReference type="EMBL" id="KZ679733">
    <property type="protein sequence ID" value="PTB47388.1"/>
    <property type="molecule type" value="Genomic_DNA"/>
</dbReference>
<keyword evidence="3" id="KW-1185">Reference proteome</keyword>
<evidence type="ECO:0000256" key="1">
    <source>
        <dbReference type="SAM" id="Phobius"/>
    </source>
</evidence>
<accession>A0A2T3ZRI0</accession>
<keyword evidence="1" id="KW-1133">Transmembrane helix</keyword>
<organism evidence="2 3">
    <name type="scientific">Trichoderma harzianum CBS 226.95</name>
    <dbReference type="NCBI Taxonomy" id="983964"/>
    <lineage>
        <taxon>Eukaryota</taxon>
        <taxon>Fungi</taxon>
        <taxon>Dikarya</taxon>
        <taxon>Ascomycota</taxon>
        <taxon>Pezizomycotina</taxon>
        <taxon>Sordariomycetes</taxon>
        <taxon>Hypocreomycetidae</taxon>
        <taxon>Hypocreales</taxon>
        <taxon>Hypocreaceae</taxon>
        <taxon>Trichoderma</taxon>
    </lineage>
</organism>
<evidence type="ECO:0000313" key="2">
    <source>
        <dbReference type="EMBL" id="PTB47388.1"/>
    </source>
</evidence>
<dbReference type="Proteomes" id="UP000241690">
    <property type="component" value="Unassembled WGS sequence"/>
</dbReference>
<protein>
    <submittedName>
        <fullName evidence="2">Uncharacterized protein</fullName>
    </submittedName>
</protein>
<gene>
    <name evidence="2" type="ORF">M431DRAFT_102352</name>
</gene>
<sequence length="61" mass="6585">IAAVKEIPLVTILLISRGKSLIFIVLAILAGAGVTIIVAPYTKLKRQLITYCLNVGINCKY</sequence>
<keyword evidence="1" id="KW-0812">Transmembrane</keyword>
<evidence type="ECO:0000313" key="3">
    <source>
        <dbReference type="Proteomes" id="UP000241690"/>
    </source>
</evidence>
<name>A0A2T3ZRI0_TRIHA</name>
<feature type="transmembrane region" description="Helical" evidence="1">
    <location>
        <begin position="20"/>
        <end position="41"/>
    </location>
</feature>